<dbReference type="Proteomes" id="UP000261212">
    <property type="component" value="Unassembled WGS sequence"/>
</dbReference>
<dbReference type="SMART" id="SM00354">
    <property type="entry name" value="HTH_LACI"/>
    <property type="match status" value="1"/>
</dbReference>
<proteinExistence type="predicted"/>
<dbReference type="SUPFAM" id="SSF53822">
    <property type="entry name" value="Periplasmic binding protein-like I"/>
    <property type="match status" value="1"/>
</dbReference>
<dbReference type="CDD" id="cd06267">
    <property type="entry name" value="PBP1_LacI_sugar_binding-like"/>
    <property type="match status" value="1"/>
</dbReference>
<dbReference type="InterPro" id="IPR000843">
    <property type="entry name" value="HTH_LacI"/>
</dbReference>
<evidence type="ECO:0000313" key="6">
    <source>
        <dbReference type="Proteomes" id="UP000261212"/>
    </source>
</evidence>
<dbReference type="Gene3D" id="1.10.260.40">
    <property type="entry name" value="lambda repressor-like DNA-binding domains"/>
    <property type="match status" value="1"/>
</dbReference>
<reference evidence="5 6" key="1">
    <citation type="submission" date="2018-08" db="EMBL/GenBank/DDBJ databases">
        <title>A genome reference for cultivated species of the human gut microbiota.</title>
        <authorList>
            <person name="Zou Y."/>
            <person name="Xue W."/>
            <person name="Luo G."/>
        </authorList>
    </citation>
    <scope>NUCLEOTIDE SEQUENCE [LARGE SCALE GENOMIC DNA]</scope>
    <source>
        <strain evidence="5 6">AM25-6</strain>
    </source>
</reference>
<protein>
    <submittedName>
        <fullName evidence="5">LacI family transcriptional regulator</fullName>
    </submittedName>
</protein>
<keyword evidence="3" id="KW-0804">Transcription</keyword>
<dbReference type="PRINTS" id="PR00036">
    <property type="entry name" value="HTHLACI"/>
</dbReference>
<dbReference type="CDD" id="cd01392">
    <property type="entry name" value="HTH_LacI"/>
    <property type="match status" value="1"/>
</dbReference>
<dbReference type="Pfam" id="PF00532">
    <property type="entry name" value="Peripla_BP_1"/>
    <property type="match status" value="1"/>
</dbReference>
<gene>
    <name evidence="5" type="ORF">DW687_10430</name>
</gene>
<dbReference type="PANTHER" id="PTHR30146">
    <property type="entry name" value="LACI-RELATED TRANSCRIPTIONAL REPRESSOR"/>
    <property type="match status" value="1"/>
</dbReference>
<dbReference type="PROSITE" id="PS50932">
    <property type="entry name" value="HTH_LACI_2"/>
    <property type="match status" value="1"/>
</dbReference>
<dbReference type="Pfam" id="PF00356">
    <property type="entry name" value="LacI"/>
    <property type="match status" value="1"/>
</dbReference>
<evidence type="ECO:0000256" key="2">
    <source>
        <dbReference type="ARBA" id="ARBA00023125"/>
    </source>
</evidence>
<feature type="domain" description="HTH lacI-type" evidence="4">
    <location>
        <begin position="8"/>
        <end position="62"/>
    </location>
</feature>
<dbReference type="GO" id="GO:0000976">
    <property type="term" value="F:transcription cis-regulatory region binding"/>
    <property type="evidence" value="ECO:0007669"/>
    <property type="project" value="TreeGrafter"/>
</dbReference>
<evidence type="ECO:0000259" key="4">
    <source>
        <dbReference type="PROSITE" id="PS50932"/>
    </source>
</evidence>
<dbReference type="AlphaFoldDB" id="A0A3E3DV88"/>
<dbReference type="SUPFAM" id="SSF47413">
    <property type="entry name" value="lambda repressor-like DNA-binding domains"/>
    <property type="match status" value="1"/>
</dbReference>
<organism evidence="5 6">
    <name type="scientific">Anaerofustis stercorihominis</name>
    <dbReference type="NCBI Taxonomy" id="214853"/>
    <lineage>
        <taxon>Bacteria</taxon>
        <taxon>Bacillati</taxon>
        <taxon>Bacillota</taxon>
        <taxon>Clostridia</taxon>
        <taxon>Eubacteriales</taxon>
        <taxon>Eubacteriaceae</taxon>
        <taxon>Anaerofustis</taxon>
    </lineage>
</organism>
<dbReference type="FunFam" id="1.10.260.40:FF:000002">
    <property type="entry name" value="HTH-type transcriptional repressor PurR"/>
    <property type="match status" value="1"/>
</dbReference>
<evidence type="ECO:0000256" key="3">
    <source>
        <dbReference type="ARBA" id="ARBA00023163"/>
    </source>
</evidence>
<keyword evidence="2" id="KW-0238">DNA-binding</keyword>
<dbReference type="Gene3D" id="3.40.50.2300">
    <property type="match status" value="2"/>
</dbReference>
<dbReference type="EMBL" id="QUSM01000007">
    <property type="protein sequence ID" value="RGD73151.1"/>
    <property type="molecule type" value="Genomic_DNA"/>
</dbReference>
<dbReference type="PROSITE" id="PS00356">
    <property type="entry name" value="HTH_LACI_1"/>
    <property type="match status" value="1"/>
</dbReference>
<keyword evidence="1" id="KW-0805">Transcription regulation</keyword>
<accession>A0A3E3DV88</accession>
<dbReference type="InterPro" id="IPR010982">
    <property type="entry name" value="Lambda_DNA-bd_dom_sf"/>
</dbReference>
<sequence length="338" mass="37834">MEVLILSAKIKDVAKKANVSIATVSRVINNVPLVNEETRDKVLQAIKETGYRPNAIARSLKLQKTETVGVVIHDITIPYYAQIARGVQDISMQSGYNAIICNSDADNRKEEEFMDLFYQKQCDGIIFAGRELNESVRRKFEYMNMPVILCGIEDREGEYSSVINDYDQAVYSLMKHLKVMGHKTVGLIHGDKKRAYNAKRNEEVMMATSKELGMKINKNCVIDRDFTMKGGYLAMQEMLKGELPTVVVCGNDEMAVGAIRAIEESGMKVPEDISIASLNSCEVGRWISPNLTSINHYMYDVGAISARLLIKLLEGEELKEKKVIVSHGIIDGESVKKL</sequence>
<comment type="caution">
    <text evidence="5">The sequence shown here is derived from an EMBL/GenBank/DDBJ whole genome shotgun (WGS) entry which is preliminary data.</text>
</comment>
<evidence type="ECO:0000313" key="5">
    <source>
        <dbReference type="EMBL" id="RGD73151.1"/>
    </source>
</evidence>
<name>A0A3E3DV88_9FIRM</name>
<dbReference type="InterPro" id="IPR028082">
    <property type="entry name" value="Peripla_BP_I"/>
</dbReference>
<evidence type="ECO:0000256" key="1">
    <source>
        <dbReference type="ARBA" id="ARBA00023015"/>
    </source>
</evidence>
<dbReference type="InterPro" id="IPR001761">
    <property type="entry name" value="Peripla_BP/Lac1_sug-bd_dom"/>
</dbReference>
<dbReference type="PANTHER" id="PTHR30146:SF149">
    <property type="entry name" value="HTH-TYPE TRANSCRIPTIONAL REGULATOR EBGR"/>
    <property type="match status" value="1"/>
</dbReference>
<dbReference type="GO" id="GO:0003700">
    <property type="term" value="F:DNA-binding transcription factor activity"/>
    <property type="evidence" value="ECO:0007669"/>
    <property type="project" value="TreeGrafter"/>
</dbReference>